<reference evidence="1" key="1">
    <citation type="submission" date="2023-04" db="EMBL/GenBank/DDBJ databases">
        <title>Ambrosiozyma monospora NBRC 10751.</title>
        <authorList>
            <person name="Ichikawa N."/>
            <person name="Sato H."/>
            <person name="Tonouchi N."/>
        </authorList>
    </citation>
    <scope>NUCLEOTIDE SEQUENCE</scope>
    <source>
        <strain evidence="1">NBRC 10751</strain>
    </source>
</reference>
<evidence type="ECO:0000313" key="2">
    <source>
        <dbReference type="Proteomes" id="UP001165064"/>
    </source>
</evidence>
<proteinExistence type="predicted"/>
<sequence>MSDLLGMLDEKSAKFVKPYMNFHELGLKAVNSYTEDVKSHAFPVNESHGYVMKDQEYEDFVELAKHIRPT</sequence>
<organism evidence="1 2">
    <name type="scientific">Ambrosiozyma monospora</name>
    <name type="common">Yeast</name>
    <name type="synonym">Endomycopsis monosporus</name>
    <dbReference type="NCBI Taxonomy" id="43982"/>
    <lineage>
        <taxon>Eukaryota</taxon>
        <taxon>Fungi</taxon>
        <taxon>Dikarya</taxon>
        <taxon>Ascomycota</taxon>
        <taxon>Saccharomycotina</taxon>
        <taxon>Pichiomycetes</taxon>
        <taxon>Pichiales</taxon>
        <taxon>Pichiaceae</taxon>
        <taxon>Ambrosiozyma</taxon>
    </lineage>
</organism>
<evidence type="ECO:0000313" key="1">
    <source>
        <dbReference type="EMBL" id="GME77654.1"/>
    </source>
</evidence>
<dbReference type="EMBL" id="BSXS01001926">
    <property type="protein sequence ID" value="GME77654.1"/>
    <property type="molecule type" value="Genomic_DNA"/>
</dbReference>
<protein>
    <submittedName>
        <fullName evidence="1">Unnamed protein product</fullName>
    </submittedName>
</protein>
<name>A0ACB5T011_AMBMO</name>
<keyword evidence="2" id="KW-1185">Reference proteome</keyword>
<dbReference type="Proteomes" id="UP001165064">
    <property type="component" value="Unassembled WGS sequence"/>
</dbReference>
<accession>A0ACB5T011</accession>
<gene>
    <name evidence="1" type="ORF">Amon02_000311300</name>
</gene>
<comment type="caution">
    <text evidence="1">The sequence shown here is derived from an EMBL/GenBank/DDBJ whole genome shotgun (WGS) entry which is preliminary data.</text>
</comment>